<feature type="compositionally biased region" description="Low complexity" evidence="1">
    <location>
        <begin position="113"/>
        <end position="124"/>
    </location>
</feature>
<dbReference type="AlphaFoldDB" id="A0A9P7MCF7"/>
<reference evidence="3 4" key="1">
    <citation type="journal article" date="2020" name="bioRxiv">
        <title>Whole genome comparisons of ergot fungi reveals the divergence and evolution of species within the genus Claviceps are the result of varying mechanisms driving genome evolution and host range expansion.</title>
        <authorList>
            <person name="Wyka S.A."/>
            <person name="Mondo S.J."/>
            <person name="Liu M."/>
            <person name="Dettman J."/>
            <person name="Nalam V."/>
            <person name="Broders K.D."/>
        </authorList>
    </citation>
    <scope>NUCLEOTIDE SEQUENCE [LARGE SCALE GENOMIC DNA]</scope>
    <source>
        <strain evidence="3 4">CCC 1485</strain>
    </source>
</reference>
<gene>
    <name evidence="3" type="ORF">E4U60_001579</name>
</gene>
<proteinExistence type="predicted"/>
<comment type="caution">
    <text evidence="3">The sequence shown here is derived from an EMBL/GenBank/DDBJ whole genome shotgun (WGS) entry which is preliminary data.</text>
</comment>
<organism evidence="3 4">
    <name type="scientific">Claviceps pazoutovae</name>
    <dbReference type="NCBI Taxonomy" id="1649127"/>
    <lineage>
        <taxon>Eukaryota</taxon>
        <taxon>Fungi</taxon>
        <taxon>Dikarya</taxon>
        <taxon>Ascomycota</taxon>
        <taxon>Pezizomycotina</taxon>
        <taxon>Sordariomycetes</taxon>
        <taxon>Hypocreomycetidae</taxon>
        <taxon>Hypocreales</taxon>
        <taxon>Clavicipitaceae</taxon>
        <taxon>Claviceps</taxon>
    </lineage>
</organism>
<protein>
    <submittedName>
        <fullName evidence="3">Uncharacterized protein</fullName>
    </submittedName>
</protein>
<keyword evidence="2" id="KW-0732">Signal</keyword>
<keyword evidence="4" id="KW-1185">Reference proteome</keyword>
<dbReference type="Proteomes" id="UP000706124">
    <property type="component" value="Unassembled WGS sequence"/>
</dbReference>
<sequence length="173" mass="18120">MKFNTLSTMMGFLELGASVSARYIPESAISESAISESAIPEPTTDLFIPSCDVAIEPGQKDTIVVKRHHTAGRLLYGGPLPRMVRQIGQLHCAAQGSSQASPLDSGLACPGRSTSAPSSATSLSIEPRRALFSEASTTSEPLARLVVHEMGLVPDPVASSAARMMGQSSCAMM</sequence>
<feature type="region of interest" description="Disordered" evidence="1">
    <location>
        <begin position="103"/>
        <end position="124"/>
    </location>
</feature>
<name>A0A9P7MCF7_9HYPO</name>
<feature type="chain" id="PRO_5040229802" evidence="2">
    <location>
        <begin position="22"/>
        <end position="173"/>
    </location>
</feature>
<evidence type="ECO:0000313" key="3">
    <source>
        <dbReference type="EMBL" id="KAG5937975.1"/>
    </source>
</evidence>
<evidence type="ECO:0000313" key="4">
    <source>
        <dbReference type="Proteomes" id="UP000706124"/>
    </source>
</evidence>
<dbReference type="EMBL" id="SRPO01000166">
    <property type="protein sequence ID" value="KAG5937975.1"/>
    <property type="molecule type" value="Genomic_DNA"/>
</dbReference>
<evidence type="ECO:0000256" key="2">
    <source>
        <dbReference type="SAM" id="SignalP"/>
    </source>
</evidence>
<accession>A0A9P7MCF7</accession>
<feature type="signal peptide" evidence="2">
    <location>
        <begin position="1"/>
        <end position="21"/>
    </location>
</feature>
<evidence type="ECO:0000256" key="1">
    <source>
        <dbReference type="SAM" id="MobiDB-lite"/>
    </source>
</evidence>